<protein>
    <submittedName>
        <fullName evidence="7">Dimethylallyltranstransferase</fullName>
        <ecNumber evidence="7">2.5.1.1</ecNumber>
    </submittedName>
</protein>
<evidence type="ECO:0000256" key="4">
    <source>
        <dbReference type="ARBA" id="ARBA00022723"/>
    </source>
</evidence>
<evidence type="ECO:0000256" key="6">
    <source>
        <dbReference type="RuleBase" id="RU004466"/>
    </source>
</evidence>
<name>A0A0L8VF36_9BACT</name>
<proteinExistence type="inferred from homology"/>
<dbReference type="RefSeq" id="WP_053178762.1">
    <property type="nucleotide sequence ID" value="NZ_LGIA01000006.1"/>
</dbReference>
<dbReference type="Gene3D" id="1.10.600.10">
    <property type="entry name" value="Farnesyl Diphosphate Synthase"/>
    <property type="match status" value="1"/>
</dbReference>
<dbReference type="AlphaFoldDB" id="A0A0L8VF36"/>
<evidence type="ECO:0000313" key="8">
    <source>
        <dbReference type="Proteomes" id="UP000036958"/>
    </source>
</evidence>
<dbReference type="OrthoDB" id="9805316at2"/>
<dbReference type="PANTHER" id="PTHR12001">
    <property type="entry name" value="GERANYLGERANYL PYROPHOSPHATE SYNTHASE"/>
    <property type="match status" value="1"/>
</dbReference>
<accession>A0A0L8VF36</accession>
<comment type="caution">
    <text evidence="7">The sequence shown here is derived from an EMBL/GenBank/DDBJ whole genome shotgun (WGS) entry which is preliminary data.</text>
</comment>
<dbReference type="EC" id="2.5.1.1" evidence="7"/>
<dbReference type="Proteomes" id="UP000036958">
    <property type="component" value="Unassembled WGS sequence"/>
</dbReference>
<dbReference type="EMBL" id="LGIA01000006">
    <property type="protein sequence ID" value="KOH47074.1"/>
    <property type="molecule type" value="Genomic_DNA"/>
</dbReference>
<organism evidence="7 8">
    <name type="scientific">Sunxiuqinia dokdonensis</name>
    <dbReference type="NCBI Taxonomy" id="1409788"/>
    <lineage>
        <taxon>Bacteria</taxon>
        <taxon>Pseudomonadati</taxon>
        <taxon>Bacteroidota</taxon>
        <taxon>Bacteroidia</taxon>
        <taxon>Marinilabiliales</taxon>
        <taxon>Prolixibacteraceae</taxon>
        <taxon>Sunxiuqinia</taxon>
    </lineage>
</organism>
<keyword evidence="3 6" id="KW-0808">Transferase</keyword>
<dbReference type="GO" id="GO:0008299">
    <property type="term" value="P:isoprenoid biosynthetic process"/>
    <property type="evidence" value="ECO:0007669"/>
    <property type="project" value="InterPro"/>
</dbReference>
<dbReference type="PANTHER" id="PTHR12001:SF85">
    <property type="entry name" value="SHORT CHAIN ISOPRENYL DIPHOSPHATE SYNTHASE"/>
    <property type="match status" value="1"/>
</dbReference>
<sequence>MKQPHSIEYLQQLVIDRLKEKAGKIGQTRPVNLYQPIEYTLNMGGKRLRPVMLLMACDLFGGKVPQALNAAIAVEIFHNFTLLHDDIMDHADIRRNQPAVHKKYNENVAILSGDAMSIMAYQFLLKTESPAIQKVTQLFSKTAMEVCEGQQYDMDFENQTSVNIDDYLEMIRLKTAVLIAGSFKMGAQLALATDADADRIYRFGINLGLAFQLQDDLLDVFAEQEKFGKKTGGDILANKKTFLLLKALELAKPEQKERLNHWLTKKDFDPLEKIAAVKQIYTDLNLKKISQQKSDDYYLAALNELQAIELESDRKKPLILLAKTIMKREH</sequence>
<keyword evidence="4" id="KW-0479">Metal-binding</keyword>
<dbReference type="InterPro" id="IPR008949">
    <property type="entry name" value="Isoprenoid_synthase_dom_sf"/>
</dbReference>
<dbReference type="STRING" id="1409788.NC99_01170"/>
<comment type="similarity">
    <text evidence="2 6">Belongs to the FPP/GGPP synthase family.</text>
</comment>
<reference evidence="8" key="1">
    <citation type="submission" date="2015-07" db="EMBL/GenBank/DDBJ databases">
        <title>Genome sequencing of Sunxiuqinia dokdonensis strain SK.</title>
        <authorList>
            <person name="Ahn S."/>
            <person name="Kim B.-C."/>
        </authorList>
    </citation>
    <scope>NUCLEOTIDE SEQUENCE [LARGE SCALE GENOMIC DNA]</scope>
    <source>
        <strain evidence="8">SK</strain>
    </source>
</reference>
<dbReference type="CDD" id="cd00685">
    <property type="entry name" value="Trans_IPPS_HT"/>
    <property type="match status" value="1"/>
</dbReference>
<dbReference type="GO" id="GO:0004161">
    <property type="term" value="F:dimethylallyltranstransferase activity"/>
    <property type="evidence" value="ECO:0007669"/>
    <property type="project" value="UniProtKB-EC"/>
</dbReference>
<evidence type="ECO:0000256" key="1">
    <source>
        <dbReference type="ARBA" id="ARBA00001946"/>
    </source>
</evidence>
<keyword evidence="5" id="KW-0460">Magnesium</keyword>
<comment type="cofactor">
    <cofactor evidence="1">
        <name>Mg(2+)</name>
        <dbReference type="ChEBI" id="CHEBI:18420"/>
    </cofactor>
</comment>
<dbReference type="GO" id="GO:0046872">
    <property type="term" value="F:metal ion binding"/>
    <property type="evidence" value="ECO:0007669"/>
    <property type="project" value="UniProtKB-KW"/>
</dbReference>
<dbReference type="InterPro" id="IPR000092">
    <property type="entry name" value="Polyprenyl_synt"/>
</dbReference>
<evidence type="ECO:0000313" key="7">
    <source>
        <dbReference type="EMBL" id="KOH47074.1"/>
    </source>
</evidence>
<dbReference type="Pfam" id="PF00348">
    <property type="entry name" value="polyprenyl_synt"/>
    <property type="match status" value="1"/>
</dbReference>
<dbReference type="InterPro" id="IPR033749">
    <property type="entry name" value="Polyprenyl_synt_CS"/>
</dbReference>
<evidence type="ECO:0000256" key="3">
    <source>
        <dbReference type="ARBA" id="ARBA00022679"/>
    </source>
</evidence>
<gene>
    <name evidence="7" type="ORF">NC99_01170</name>
</gene>
<dbReference type="SFLD" id="SFLDG01017">
    <property type="entry name" value="Polyprenyl_Transferase_Like"/>
    <property type="match status" value="1"/>
</dbReference>
<evidence type="ECO:0000256" key="5">
    <source>
        <dbReference type="ARBA" id="ARBA00022842"/>
    </source>
</evidence>
<keyword evidence="8" id="KW-1185">Reference proteome</keyword>
<dbReference type="SUPFAM" id="SSF48576">
    <property type="entry name" value="Terpenoid synthases"/>
    <property type="match status" value="1"/>
</dbReference>
<dbReference type="SFLD" id="SFLDS00005">
    <property type="entry name" value="Isoprenoid_Synthase_Type_I"/>
    <property type="match status" value="1"/>
</dbReference>
<dbReference type="PATRIC" id="fig|1409788.3.peg.124"/>
<evidence type="ECO:0000256" key="2">
    <source>
        <dbReference type="ARBA" id="ARBA00006706"/>
    </source>
</evidence>
<dbReference type="PROSITE" id="PS00444">
    <property type="entry name" value="POLYPRENYL_SYNTHASE_2"/>
    <property type="match status" value="1"/>
</dbReference>